<gene>
    <name evidence="2" type="ORF">L497_1895</name>
</gene>
<feature type="compositionally biased region" description="Low complexity" evidence="1">
    <location>
        <begin position="336"/>
        <end position="347"/>
    </location>
</feature>
<name>A0A158M3J6_9BORD</name>
<feature type="region of interest" description="Disordered" evidence="1">
    <location>
        <begin position="334"/>
        <end position="451"/>
    </location>
</feature>
<feature type="compositionally biased region" description="Low complexity" evidence="1">
    <location>
        <begin position="484"/>
        <end position="508"/>
    </location>
</feature>
<evidence type="ECO:0000313" key="3">
    <source>
        <dbReference type="Proteomes" id="UP000026682"/>
    </source>
</evidence>
<dbReference type="AlphaFoldDB" id="A0A158M3J6"/>
<sequence length="931" mass="99371">MARHTASPRPAPGGGRLALAAREFLEDPLAVGQGVDVDGTAGRRVFGGIFQQVAQHPFDQDAIAFHQRQGRKRRDRDGAILQRGVHGRQGRAHQFLDRLPLAPQRRIVALQPRHVQQVDDQRVHAPRLVLHGGHGFERGRRHGGGRALQGLGHAEQAGQRRAQIVRDRRQQGVAQAFGFDTEQRLLGDFHIVQPFDGDGDQGGVGVELAARRRRAVERRAGVVQGQHAAHPHGRAQGQVQHGAVRQGVGAGAAGLAVVEGPLRQRGFECRVASAGRQPQPVVQAQYVEGAAGAERGVQECRGRAGDLLRLQGRGQLPREFVKAARIGLAPGGGPGLLAQAGGQLADQQPDRQQDGERQQVLHVRDGERGQWLHEEEIEQRDADHRGQRRRPASVAQGRRHDRQQEDHDDIGLVQNRKGQARGQGGRRAIGQGPQIGAGGGVAGGRGSVAPRTRVAPWRGRGRRRRADPHDVRFRAGRRQGIGEAAPAQQPARRQGGIQQARQAAAAPRVAPDHGLGDVVAAHVAGRGVDHVGAGHGLDMRAQRLGQRQRLVQPRPAGARQGRDPRRLDGDGMPLAVQLLGQPVRAAQHMLGMRVGVDTGDHGLARAPDRLDRAFVAVRAHIVVDVFGGAAQRQFAQGDQIALAEEVPAGVAGLFRHIDPALAQAAQQFVGRQVHQDDLVGGIEYRVWHGFAHAHSGDAADRLVQAFQVLDVEGGPDVDAGRQQFLDVLPALGVARPGRVGVRQFVEQQQAGPARHGGLQVEFAQAASLEVERLQGQGRQRIEQRGGVGAAVGFDQPRHDIHALRGLGARRGQHGIGLAYAGAGAEVDAQPPAPGVGLRLLQGLEQAVGVEAVVAGVGHGVGVSRREGSRAGGTHTIRAPLQRRRSSARLRASTLTTGSPRMSGTGRSVCRAMSCSTVAVGRPRARATRAAW</sequence>
<dbReference type="EMBL" id="JFZZ01000092">
    <property type="protein sequence ID" value="KAK89674.1"/>
    <property type="molecule type" value="Genomic_DNA"/>
</dbReference>
<evidence type="ECO:0000313" key="2">
    <source>
        <dbReference type="EMBL" id="KAK89674.1"/>
    </source>
</evidence>
<accession>A0A158M3J6</accession>
<feature type="compositionally biased region" description="Basic residues" evidence="1">
    <location>
        <begin position="386"/>
        <end position="401"/>
    </location>
</feature>
<feature type="compositionally biased region" description="Basic and acidic residues" evidence="1">
    <location>
        <begin position="560"/>
        <end position="569"/>
    </location>
</feature>
<protein>
    <submittedName>
        <fullName evidence="2">Uncharacterized protein</fullName>
    </submittedName>
</protein>
<organism evidence="2 3">
    <name type="scientific">Bordetella holmesii CDC-H585-BH</name>
    <dbReference type="NCBI Taxonomy" id="1331206"/>
    <lineage>
        <taxon>Bacteria</taxon>
        <taxon>Pseudomonadati</taxon>
        <taxon>Pseudomonadota</taxon>
        <taxon>Betaproteobacteria</taxon>
        <taxon>Burkholderiales</taxon>
        <taxon>Alcaligenaceae</taxon>
        <taxon>Bordetella</taxon>
    </lineage>
</organism>
<feature type="region of interest" description="Disordered" evidence="1">
    <location>
        <begin position="544"/>
        <end position="570"/>
    </location>
</feature>
<feature type="region of interest" description="Disordered" evidence="1">
    <location>
        <begin position="479"/>
        <end position="509"/>
    </location>
</feature>
<feature type="compositionally biased region" description="Gly residues" evidence="1">
    <location>
        <begin position="421"/>
        <end position="446"/>
    </location>
</feature>
<feature type="compositionally biased region" description="Basic and acidic residues" evidence="1">
    <location>
        <begin position="348"/>
        <end position="385"/>
    </location>
</feature>
<comment type="caution">
    <text evidence="2">The sequence shown here is derived from an EMBL/GenBank/DDBJ whole genome shotgun (WGS) entry which is preliminary data.</text>
</comment>
<dbReference type="Proteomes" id="UP000026682">
    <property type="component" value="Unassembled WGS sequence"/>
</dbReference>
<evidence type="ECO:0000256" key="1">
    <source>
        <dbReference type="SAM" id="MobiDB-lite"/>
    </source>
</evidence>
<reference evidence="2 3" key="1">
    <citation type="submission" date="2014-03" db="EMBL/GenBank/DDBJ databases">
        <title>Genome sequence of Bordetella holmseii.</title>
        <authorList>
            <person name="Harvill E."/>
            <person name="Goodfield L.L."/>
            <person name="Ivanov Y."/>
            <person name="Meyer J.A."/>
            <person name="Newth C."/>
            <person name="Cassiday P."/>
            <person name="Tondella M.L."/>
            <person name="Liao P."/>
            <person name="Zimmerman J."/>
            <person name="Meert K."/>
            <person name="Wessel D."/>
            <person name="Berger J."/>
            <person name="Dean J.M."/>
            <person name="Holubkov R."/>
            <person name="Burr J."/>
            <person name="Liu T."/>
            <person name="Brinkac L.M."/>
            <person name="Sanka R."/>
            <person name="Kim M."/>
            <person name="Losada L."/>
        </authorList>
    </citation>
    <scope>NUCLEOTIDE SEQUENCE [LARGE SCALE GENOMIC DNA]</scope>
    <source>
        <strain evidence="2 3">CDC-H585-BH</strain>
    </source>
</reference>
<proteinExistence type="predicted"/>
<feature type="region of interest" description="Disordered" evidence="1">
    <location>
        <begin position="882"/>
        <end position="906"/>
    </location>
</feature>